<dbReference type="AlphaFoldDB" id="R8BVX1"/>
<protein>
    <submittedName>
        <fullName evidence="4">Putative lipase esterase protein</fullName>
    </submittedName>
</protein>
<evidence type="ECO:0000256" key="2">
    <source>
        <dbReference type="SAM" id="MobiDB-lite"/>
    </source>
</evidence>
<evidence type="ECO:0000259" key="3">
    <source>
        <dbReference type="Pfam" id="PF07859"/>
    </source>
</evidence>
<dbReference type="KEGG" id="tmn:UCRPA7_1039"/>
<dbReference type="Gene3D" id="3.40.50.1820">
    <property type="entry name" value="alpha/beta hydrolase"/>
    <property type="match status" value="1"/>
</dbReference>
<dbReference type="InterPro" id="IPR050300">
    <property type="entry name" value="GDXG_lipolytic_enzyme"/>
</dbReference>
<sequence>MADTNGKKSEITLKPAPEYITIDPNAKPGPKNGHYSELDPVFASFKDATDAAIAQVWQCPDWTTFRQAWRLPGPLPEGCPQEGKDAISTYEYVTVRDGAKVEIKIMKSPNVQKDATLILRTHGGGWAVGWHGTEEGENLTAAAHPEVVLVSVDYRMAPEYPFPYPVNDSFDVLLWCKENASKLGVNPERIILLGGSAGAGLSAVLALKARDEGVTGIIAQMLDYPVTCHPSFFPKDKYELNSYVQNHDATIVDAVKMEFFWDLYQKPAQPDPYHSPLLAKSLKGLPPAFIQVAGADPLRDEAIAYAEALQEAGVPVELHVYKGLPHFFSNGFPMIPQGIEYLKRQDEYMMKAIK</sequence>
<dbReference type="OrthoDB" id="408631at2759"/>
<feature type="region of interest" description="Disordered" evidence="2">
    <location>
        <begin position="1"/>
        <end position="34"/>
    </location>
</feature>
<evidence type="ECO:0000313" key="5">
    <source>
        <dbReference type="Proteomes" id="UP000014074"/>
    </source>
</evidence>
<keyword evidence="1" id="KW-0378">Hydrolase</keyword>
<gene>
    <name evidence="4" type="ORF">UCRPA7_1039</name>
</gene>
<dbReference type="RefSeq" id="XP_007911818.1">
    <property type="nucleotide sequence ID" value="XM_007913627.1"/>
</dbReference>
<proteinExistence type="predicted"/>
<feature type="domain" description="Alpha/beta hydrolase fold-3" evidence="3">
    <location>
        <begin position="119"/>
        <end position="328"/>
    </location>
</feature>
<dbReference type="GO" id="GO:0016787">
    <property type="term" value="F:hydrolase activity"/>
    <property type="evidence" value="ECO:0007669"/>
    <property type="project" value="UniProtKB-KW"/>
</dbReference>
<keyword evidence="5" id="KW-1185">Reference proteome</keyword>
<dbReference type="HOGENOM" id="CLU_012494_6_3_1"/>
<dbReference type="InterPro" id="IPR029058">
    <property type="entry name" value="AB_hydrolase_fold"/>
</dbReference>
<organism evidence="4 5">
    <name type="scientific">Phaeoacremonium minimum (strain UCR-PA7)</name>
    <name type="common">Esca disease fungus</name>
    <name type="synonym">Togninia minima</name>
    <dbReference type="NCBI Taxonomy" id="1286976"/>
    <lineage>
        <taxon>Eukaryota</taxon>
        <taxon>Fungi</taxon>
        <taxon>Dikarya</taxon>
        <taxon>Ascomycota</taxon>
        <taxon>Pezizomycotina</taxon>
        <taxon>Sordariomycetes</taxon>
        <taxon>Sordariomycetidae</taxon>
        <taxon>Togniniales</taxon>
        <taxon>Togniniaceae</taxon>
        <taxon>Phaeoacremonium</taxon>
    </lineage>
</organism>
<accession>R8BVX1</accession>
<evidence type="ECO:0000313" key="4">
    <source>
        <dbReference type="EMBL" id="EOO03465.1"/>
    </source>
</evidence>
<dbReference type="PANTHER" id="PTHR48081:SF8">
    <property type="entry name" value="ALPHA_BETA HYDROLASE FOLD-3 DOMAIN-CONTAINING PROTEIN-RELATED"/>
    <property type="match status" value="1"/>
</dbReference>
<dbReference type="EMBL" id="KB932820">
    <property type="protein sequence ID" value="EOO03465.1"/>
    <property type="molecule type" value="Genomic_DNA"/>
</dbReference>
<dbReference type="Proteomes" id="UP000014074">
    <property type="component" value="Unassembled WGS sequence"/>
</dbReference>
<evidence type="ECO:0000256" key="1">
    <source>
        <dbReference type="ARBA" id="ARBA00022801"/>
    </source>
</evidence>
<dbReference type="InterPro" id="IPR013094">
    <property type="entry name" value="AB_hydrolase_3"/>
</dbReference>
<dbReference type="Pfam" id="PF07859">
    <property type="entry name" value="Abhydrolase_3"/>
    <property type="match status" value="1"/>
</dbReference>
<reference evidence="5" key="1">
    <citation type="journal article" date="2013" name="Genome Announc.">
        <title>Draft genome sequence of the ascomycete Phaeoacremonium aleophilum strain UCR-PA7, a causal agent of the esca disease complex in grapevines.</title>
        <authorList>
            <person name="Blanco-Ulate B."/>
            <person name="Rolshausen P."/>
            <person name="Cantu D."/>
        </authorList>
    </citation>
    <scope>NUCLEOTIDE SEQUENCE [LARGE SCALE GENOMIC DNA]</scope>
    <source>
        <strain evidence="5">UCR-PA7</strain>
    </source>
</reference>
<feature type="compositionally biased region" description="Basic and acidic residues" evidence="2">
    <location>
        <begin position="1"/>
        <end position="11"/>
    </location>
</feature>
<dbReference type="eggNOG" id="KOG1515">
    <property type="taxonomic scope" value="Eukaryota"/>
</dbReference>
<dbReference type="PANTHER" id="PTHR48081">
    <property type="entry name" value="AB HYDROLASE SUPERFAMILY PROTEIN C4A8.06C"/>
    <property type="match status" value="1"/>
</dbReference>
<dbReference type="SUPFAM" id="SSF53474">
    <property type="entry name" value="alpha/beta-Hydrolases"/>
    <property type="match status" value="1"/>
</dbReference>
<dbReference type="GeneID" id="19321150"/>
<name>R8BVX1_PHAM7</name>